<feature type="transmembrane region" description="Helical" evidence="1">
    <location>
        <begin position="67"/>
        <end position="87"/>
    </location>
</feature>
<keyword evidence="1" id="KW-0812">Transmembrane</keyword>
<feature type="transmembrane region" description="Helical" evidence="1">
    <location>
        <begin position="99"/>
        <end position="123"/>
    </location>
</feature>
<dbReference type="Proteomes" id="UP000188937">
    <property type="component" value="Chromosome"/>
</dbReference>
<dbReference type="KEGG" id="aace:A0U92_05630"/>
<accession>A0A1U9KEV5</accession>
<dbReference type="EMBL" id="CP014692">
    <property type="protein sequence ID" value="AQS84340.1"/>
    <property type="molecule type" value="Genomic_DNA"/>
</dbReference>
<evidence type="ECO:0000313" key="2">
    <source>
        <dbReference type="EMBL" id="AQS84340.1"/>
    </source>
</evidence>
<evidence type="ECO:0000256" key="1">
    <source>
        <dbReference type="SAM" id="Phobius"/>
    </source>
</evidence>
<keyword evidence="3" id="KW-1185">Reference proteome</keyword>
<keyword evidence="1" id="KW-1133">Transmembrane helix</keyword>
<dbReference type="AlphaFoldDB" id="A0A1U9KEV5"/>
<dbReference type="OrthoDB" id="7288743at2"/>
<gene>
    <name evidence="2" type="ORF">A0U92_05630</name>
</gene>
<evidence type="ECO:0000313" key="3">
    <source>
        <dbReference type="Proteomes" id="UP000188937"/>
    </source>
</evidence>
<name>A0A1U9KEV5_ACEAC</name>
<organism evidence="2 3">
    <name type="scientific">Acetobacter aceti</name>
    <dbReference type="NCBI Taxonomy" id="435"/>
    <lineage>
        <taxon>Bacteria</taxon>
        <taxon>Pseudomonadati</taxon>
        <taxon>Pseudomonadota</taxon>
        <taxon>Alphaproteobacteria</taxon>
        <taxon>Acetobacterales</taxon>
        <taxon>Acetobacteraceae</taxon>
        <taxon>Acetobacter</taxon>
        <taxon>Acetobacter subgen. Acetobacter</taxon>
    </lineage>
</organism>
<keyword evidence="1" id="KW-0472">Membrane</keyword>
<dbReference type="RefSeq" id="WP_077812382.1">
    <property type="nucleotide sequence ID" value="NZ_CP014692.1"/>
</dbReference>
<feature type="transmembrane region" description="Helical" evidence="1">
    <location>
        <begin position="25"/>
        <end position="47"/>
    </location>
</feature>
<proteinExistence type="predicted"/>
<protein>
    <submittedName>
        <fullName evidence="2">Uncharacterized protein</fullName>
    </submittedName>
</protein>
<sequence length="149" mass="17321">MRNYKIIVIIKAPRGKKGTKKSAQVLIHLFFVSLSILFTWIVFSVIHGDFFPFIKKISNIKMFQFDGKIIGMLFFPIFYLAIIIAAIRNNTKSQPVESFLVIFSLCFAAFFFLFGTPAMFLWAHWNGYVLDHYEATHRGGWYFFKLAGK</sequence>
<reference evidence="2 3" key="1">
    <citation type="submission" date="2016-03" db="EMBL/GenBank/DDBJ databases">
        <title>Acetic acid bacteria sequencing.</title>
        <authorList>
            <person name="Brandt J."/>
            <person name="Jakob F."/>
            <person name="Vogel R.F."/>
        </authorList>
    </citation>
    <scope>NUCLEOTIDE SEQUENCE [LARGE SCALE GENOMIC DNA]</scope>
    <source>
        <strain evidence="2 3">TMW2.1153</strain>
    </source>
</reference>